<keyword evidence="1" id="KW-1133">Transmembrane helix</keyword>
<dbReference type="AlphaFoldDB" id="A0A1H9Z127"/>
<organism evidence="2 3">
    <name type="scientific">Marinobacter segnicrescens</name>
    <dbReference type="NCBI Taxonomy" id="430453"/>
    <lineage>
        <taxon>Bacteria</taxon>
        <taxon>Pseudomonadati</taxon>
        <taxon>Pseudomonadota</taxon>
        <taxon>Gammaproteobacteria</taxon>
        <taxon>Pseudomonadales</taxon>
        <taxon>Marinobacteraceae</taxon>
        <taxon>Marinobacter</taxon>
    </lineage>
</organism>
<evidence type="ECO:0000256" key="1">
    <source>
        <dbReference type="SAM" id="Phobius"/>
    </source>
</evidence>
<name>A0A1H9Z127_9GAMM</name>
<dbReference type="RefSeq" id="WP_177185967.1">
    <property type="nucleotide sequence ID" value="NZ_FOHZ01000001.1"/>
</dbReference>
<feature type="transmembrane region" description="Helical" evidence="1">
    <location>
        <begin position="27"/>
        <end position="46"/>
    </location>
</feature>
<keyword evidence="1" id="KW-0472">Membrane</keyword>
<dbReference type="InterPro" id="IPR025489">
    <property type="entry name" value="DUF4381"/>
</dbReference>
<evidence type="ECO:0000313" key="2">
    <source>
        <dbReference type="EMBL" id="SES75174.1"/>
    </source>
</evidence>
<keyword evidence="3" id="KW-1185">Reference proteome</keyword>
<gene>
    <name evidence="2" type="ORF">SAMN04487962_101429</name>
</gene>
<protein>
    <recommendedName>
        <fullName evidence="4">DUF4381 domain-containing protein</fullName>
    </recommendedName>
</protein>
<keyword evidence="1" id="KW-0812">Transmembrane</keyword>
<sequence length="152" mass="17214">MIPADVLAQLRDIETPPLSGPWPPAPGWWLLGGLIVVMVVAGLVLARRRHRRHAPRREALARLAGHGIPDNAGPDWFAAVNRLLKQTALSLYPADHPAALSGNQWRDFLTRTSNIPRDSWQQLVNASYQRQSELPPAEAYRLAERWIRRQPW</sequence>
<evidence type="ECO:0000313" key="3">
    <source>
        <dbReference type="Proteomes" id="UP000198762"/>
    </source>
</evidence>
<evidence type="ECO:0008006" key="4">
    <source>
        <dbReference type="Google" id="ProtNLM"/>
    </source>
</evidence>
<dbReference type="STRING" id="430453.SAMN04487962_101429"/>
<proteinExistence type="predicted"/>
<reference evidence="3" key="1">
    <citation type="submission" date="2016-10" db="EMBL/GenBank/DDBJ databases">
        <authorList>
            <person name="Varghese N."/>
            <person name="Submissions S."/>
        </authorList>
    </citation>
    <scope>NUCLEOTIDE SEQUENCE [LARGE SCALE GENOMIC DNA]</scope>
    <source>
        <strain evidence="3">CGMCC 1.6489</strain>
    </source>
</reference>
<dbReference type="Proteomes" id="UP000198762">
    <property type="component" value="Unassembled WGS sequence"/>
</dbReference>
<dbReference type="EMBL" id="FOHZ01000001">
    <property type="protein sequence ID" value="SES75174.1"/>
    <property type="molecule type" value="Genomic_DNA"/>
</dbReference>
<dbReference type="Pfam" id="PF14316">
    <property type="entry name" value="DUF4381"/>
    <property type="match status" value="1"/>
</dbReference>
<accession>A0A1H9Z127</accession>